<dbReference type="PROSITE" id="PS51257">
    <property type="entry name" value="PROKAR_LIPOPROTEIN"/>
    <property type="match status" value="1"/>
</dbReference>
<name>A0ABT0WJ80_9BACI</name>
<dbReference type="EMBL" id="JAMQCR010000003">
    <property type="protein sequence ID" value="MCM2535720.1"/>
    <property type="molecule type" value="Genomic_DNA"/>
</dbReference>
<gene>
    <name evidence="1" type="ORF">NDK43_29855</name>
</gene>
<sequence length="157" mass="17516">MKKFIFPSIFIIMLLASGCQGTKSSNNAAYDLRTDKSAPNYMSNPLTGPNKNRIIGNDVTNQNPNFLNLQGTRNGNASGGSGNIGTDVDTAKKVIAKTKEFRTESVWINNDRMYVSVFNKGNLTKREVKDAEVRLHRKLVHAVPRYNISVKVKEARR</sequence>
<reference evidence="1 2" key="1">
    <citation type="submission" date="2022-06" db="EMBL/GenBank/DDBJ databases">
        <authorList>
            <person name="Jeon C.O."/>
        </authorList>
    </citation>
    <scope>NUCLEOTIDE SEQUENCE [LARGE SCALE GENOMIC DNA]</scope>
    <source>
        <strain evidence="1 2">KCTC 13943</strain>
    </source>
</reference>
<evidence type="ECO:0000313" key="1">
    <source>
        <dbReference type="EMBL" id="MCM2535720.1"/>
    </source>
</evidence>
<accession>A0ABT0WJ80</accession>
<protein>
    <recommendedName>
        <fullName evidence="3">Sporulation protein</fullName>
    </recommendedName>
</protein>
<proteinExistence type="predicted"/>
<comment type="caution">
    <text evidence="1">The sequence shown here is derived from an EMBL/GenBank/DDBJ whole genome shotgun (WGS) entry which is preliminary data.</text>
</comment>
<keyword evidence="2" id="KW-1185">Reference proteome</keyword>
<evidence type="ECO:0008006" key="3">
    <source>
        <dbReference type="Google" id="ProtNLM"/>
    </source>
</evidence>
<dbReference type="Proteomes" id="UP001523262">
    <property type="component" value="Unassembled WGS sequence"/>
</dbReference>
<evidence type="ECO:0000313" key="2">
    <source>
        <dbReference type="Proteomes" id="UP001523262"/>
    </source>
</evidence>
<organism evidence="1 2">
    <name type="scientific">Neobacillus pocheonensis</name>
    <dbReference type="NCBI Taxonomy" id="363869"/>
    <lineage>
        <taxon>Bacteria</taxon>
        <taxon>Bacillati</taxon>
        <taxon>Bacillota</taxon>
        <taxon>Bacilli</taxon>
        <taxon>Bacillales</taxon>
        <taxon>Bacillaceae</taxon>
        <taxon>Neobacillus</taxon>
    </lineage>
</organism>